<reference evidence="9" key="1">
    <citation type="journal article" date="2015" name="MBio">
        <title>Genome-Resolved Metagenomic Analysis Reveals Roles for Candidate Phyla and Other Microbial Community Members in Biogeochemical Transformations in Oil Reservoirs.</title>
        <authorList>
            <person name="Hu P."/>
            <person name="Tom L."/>
            <person name="Singh A."/>
            <person name="Thomas B.C."/>
            <person name="Baker B.J."/>
            <person name="Piceno Y.M."/>
            <person name="Andersen G.L."/>
            <person name="Banfield J.F."/>
        </authorList>
    </citation>
    <scope>NUCLEOTIDE SEQUENCE [LARGE SCALE GENOMIC DNA]</scope>
</reference>
<dbReference type="AlphaFoldDB" id="A0A124FX50"/>
<evidence type="ECO:0000256" key="1">
    <source>
        <dbReference type="ARBA" id="ARBA00000185"/>
    </source>
</evidence>
<dbReference type="PANTHER" id="PTHR43493">
    <property type="entry name" value="DNA GYRASE/TOPOISOMERASE SUBUNIT A"/>
    <property type="match status" value="1"/>
</dbReference>
<dbReference type="GO" id="GO:0009330">
    <property type="term" value="C:DNA topoisomerase type II (double strand cut, ATP-hydrolyzing) complex"/>
    <property type="evidence" value="ECO:0007669"/>
    <property type="project" value="TreeGrafter"/>
</dbReference>
<comment type="similarity">
    <text evidence="2">Belongs to the type II topoisomerase GyrA/ParC subunit family.</text>
</comment>
<feature type="active site" description="O-(5'-phospho-DNA)-tyrosine intermediate" evidence="6">
    <location>
        <position position="142"/>
    </location>
</feature>
<dbReference type="InterPro" id="IPR002205">
    <property type="entry name" value="Topo_IIA_dom_A"/>
</dbReference>
<dbReference type="InterPro" id="IPR013758">
    <property type="entry name" value="Topo_IIA_A/C_ab"/>
</dbReference>
<dbReference type="SUPFAM" id="SSF56719">
    <property type="entry name" value="Type II DNA topoisomerase"/>
    <property type="match status" value="1"/>
</dbReference>
<dbReference type="PANTHER" id="PTHR43493:SF5">
    <property type="entry name" value="DNA GYRASE SUBUNIT A, CHLOROPLASTIC_MITOCHONDRIAL"/>
    <property type="match status" value="1"/>
</dbReference>
<dbReference type="InterPro" id="IPR013760">
    <property type="entry name" value="Topo_IIA-like_dom_sf"/>
</dbReference>
<accession>A0A124FX50</accession>
<dbReference type="Pfam" id="PF00521">
    <property type="entry name" value="DNA_topoisoIV"/>
    <property type="match status" value="1"/>
</dbReference>
<evidence type="ECO:0000256" key="6">
    <source>
        <dbReference type="PROSITE-ProRule" id="PRU01384"/>
    </source>
</evidence>
<evidence type="ECO:0000256" key="3">
    <source>
        <dbReference type="ARBA" id="ARBA00023029"/>
    </source>
</evidence>
<evidence type="ECO:0000313" key="8">
    <source>
        <dbReference type="EMBL" id="KUK76827.1"/>
    </source>
</evidence>
<comment type="caution">
    <text evidence="8">The sequence shown here is derived from an EMBL/GenBank/DDBJ whole genome shotgun (WGS) entry which is preliminary data.</text>
</comment>
<evidence type="ECO:0000256" key="4">
    <source>
        <dbReference type="ARBA" id="ARBA00023125"/>
    </source>
</evidence>
<evidence type="ECO:0000259" key="7">
    <source>
        <dbReference type="PROSITE" id="PS52040"/>
    </source>
</evidence>
<dbReference type="GO" id="GO:0003677">
    <property type="term" value="F:DNA binding"/>
    <property type="evidence" value="ECO:0007669"/>
    <property type="project" value="UniProtKB-UniRule"/>
</dbReference>
<evidence type="ECO:0000313" key="9">
    <source>
        <dbReference type="Proteomes" id="UP000053904"/>
    </source>
</evidence>
<comment type="catalytic activity">
    <reaction evidence="1 6">
        <text>ATP-dependent breakage, passage and rejoining of double-stranded DNA.</text>
        <dbReference type="EC" id="5.6.2.2"/>
    </reaction>
</comment>
<proteinExistence type="inferred from homology"/>
<organism evidence="8 9">
    <name type="scientific">candidate division WS6 bacterium 34_10</name>
    <dbReference type="NCBI Taxonomy" id="1641389"/>
    <lineage>
        <taxon>Bacteria</taxon>
        <taxon>Candidatus Dojkabacteria</taxon>
    </lineage>
</organism>
<dbReference type="GO" id="GO:0006265">
    <property type="term" value="P:DNA topological change"/>
    <property type="evidence" value="ECO:0007669"/>
    <property type="project" value="UniProtKB-UniRule"/>
</dbReference>
<dbReference type="InterPro" id="IPR050220">
    <property type="entry name" value="Type_II_DNA_Topoisomerases"/>
</dbReference>
<protein>
    <submittedName>
        <fullName evidence="8">DNA gyrase subunit A</fullName>
    </submittedName>
</protein>
<evidence type="ECO:0000256" key="5">
    <source>
        <dbReference type="ARBA" id="ARBA00023235"/>
    </source>
</evidence>
<keyword evidence="4 6" id="KW-0238">DNA-binding</keyword>
<dbReference type="Proteomes" id="UP000053904">
    <property type="component" value="Unassembled WGS sequence"/>
</dbReference>
<keyword evidence="5 6" id="KW-0413">Isomerase</keyword>
<feature type="non-terminal residue" evidence="8">
    <location>
        <position position="247"/>
    </location>
</feature>
<dbReference type="SMART" id="SM00434">
    <property type="entry name" value="TOP4c"/>
    <property type="match status" value="1"/>
</dbReference>
<dbReference type="PROSITE" id="PS52040">
    <property type="entry name" value="TOPO_IIA"/>
    <property type="match status" value="1"/>
</dbReference>
<keyword evidence="3 6" id="KW-0799">Topoisomerase</keyword>
<dbReference type="GO" id="GO:0005524">
    <property type="term" value="F:ATP binding"/>
    <property type="evidence" value="ECO:0007669"/>
    <property type="project" value="InterPro"/>
</dbReference>
<dbReference type="Gene3D" id="3.90.199.10">
    <property type="entry name" value="Topoisomerase II, domain 5"/>
    <property type="match status" value="1"/>
</dbReference>
<name>A0A124FX50_9BACT</name>
<feature type="domain" description="Topo IIA-type catalytic" evidence="7">
    <location>
        <begin position="54"/>
        <end position="247"/>
    </location>
</feature>
<dbReference type="GO" id="GO:0003918">
    <property type="term" value="F:DNA topoisomerase type II (double strand cut, ATP-hydrolyzing) activity"/>
    <property type="evidence" value="ECO:0007669"/>
    <property type="project" value="UniProtKB-EC"/>
</dbReference>
<dbReference type="EMBL" id="LGGO01000098">
    <property type="protein sequence ID" value="KUK76827.1"/>
    <property type="molecule type" value="Genomic_DNA"/>
</dbReference>
<sequence length="247" mass="27252">MPAKIKDTNQDENTEALEVETTYKPGEIFPRSIVDEMKSNFIDYSMSVIVSRALPEVKDGLKPSQRRILVAMNDLGLKPNAHFRKSAKIAGDTSGNYHPHGEGVVYPTMVKLAQPFSMRYPLVHGQGNFGSIDGDPPAAMRYTEAKLSKIAPELLNDLNKGTVTYTVNYDGTRLEPTVLPALFPNLLANGSQGIAVGMATQIPPHNLTELIEALQEMVDRGNKWEGKAIHNELRKAKELKEVTPQTL</sequence>
<gene>
    <name evidence="8" type="ORF">XD93_0699</name>
</gene>
<evidence type="ECO:0000256" key="2">
    <source>
        <dbReference type="ARBA" id="ARBA00008263"/>
    </source>
</evidence>
<dbReference type="GO" id="GO:0005737">
    <property type="term" value="C:cytoplasm"/>
    <property type="evidence" value="ECO:0007669"/>
    <property type="project" value="TreeGrafter"/>
</dbReference>